<proteinExistence type="predicted"/>
<accession>A0A285TU54</accession>
<organism evidence="1 2">
    <name type="scientific">Thalassospira xiamenensis</name>
    <dbReference type="NCBI Taxonomy" id="220697"/>
    <lineage>
        <taxon>Bacteria</taxon>
        <taxon>Pseudomonadati</taxon>
        <taxon>Pseudomonadota</taxon>
        <taxon>Alphaproteobacteria</taxon>
        <taxon>Rhodospirillales</taxon>
        <taxon>Thalassospiraceae</taxon>
        <taxon>Thalassospira</taxon>
    </lineage>
</organism>
<protein>
    <submittedName>
        <fullName evidence="1">Uncharacterized protein</fullName>
    </submittedName>
</protein>
<reference evidence="1 2" key="1">
    <citation type="submission" date="2017-08" db="EMBL/GenBank/DDBJ databases">
        <authorList>
            <person name="de Groot N.N."/>
        </authorList>
    </citation>
    <scope>NUCLEOTIDE SEQUENCE [LARGE SCALE GENOMIC DNA]</scope>
    <source>
        <strain evidence="1 2">USBA 78</strain>
    </source>
</reference>
<dbReference type="EMBL" id="OBMM01000005">
    <property type="protein sequence ID" value="SOC27367.1"/>
    <property type="molecule type" value="Genomic_DNA"/>
</dbReference>
<dbReference type="AlphaFoldDB" id="A0A285TU54"/>
<dbReference type="RefSeq" id="WP_097052921.1">
    <property type="nucleotide sequence ID" value="NZ_OBMM01000005.1"/>
</dbReference>
<name>A0A285TU54_9PROT</name>
<sequence length="294" mass="33778">MAIGKEQMASVSDVALKVLAFLSRNDLLVRRYHYGMSSSRSVELEPKSIGFASHEARKKNRELSVHDRAITISYTVVEGLTARGFLKRLNLDRYNDAHGTDIPKLLNTSILGITREGRQFLAEQKGRLDKLFEQDELAYGQERLAIVKAATRGSYHFATIVDKSRRAGELCLIIRETEARYYVQVLEKVRRRPDEHMTSSFVEGSRDKYYVAKDKILATDVTREQYDAIRKSDEEYLASLEIAKSQRDEEMEPILKRFEDRKIQLQAMRDDELRELLGSDDIVEDGASSSLHQR</sequence>
<dbReference type="Proteomes" id="UP000219068">
    <property type="component" value="Unassembled WGS sequence"/>
</dbReference>
<evidence type="ECO:0000313" key="2">
    <source>
        <dbReference type="Proteomes" id="UP000219068"/>
    </source>
</evidence>
<evidence type="ECO:0000313" key="1">
    <source>
        <dbReference type="EMBL" id="SOC27367.1"/>
    </source>
</evidence>
<gene>
    <name evidence="1" type="ORF">SAMN05428964_105391</name>
</gene>